<dbReference type="Proteomes" id="UP000517547">
    <property type="component" value="Unassembled WGS sequence"/>
</dbReference>
<proteinExistence type="predicted"/>
<evidence type="ECO:0000256" key="1">
    <source>
        <dbReference type="SAM" id="Phobius"/>
    </source>
</evidence>
<gene>
    <name evidence="2" type="ORF">HX845_34180</name>
</gene>
<dbReference type="EMBL" id="JACAQE010000016">
    <property type="protein sequence ID" value="NWC18737.1"/>
    <property type="molecule type" value="Genomic_DNA"/>
</dbReference>
<feature type="transmembrane region" description="Helical" evidence="1">
    <location>
        <begin position="55"/>
        <end position="73"/>
    </location>
</feature>
<keyword evidence="1" id="KW-1133">Transmembrane helix</keyword>
<accession>A0A7Y7Y6J8</accession>
<feature type="transmembrane region" description="Helical" evidence="1">
    <location>
        <begin position="21"/>
        <end position="43"/>
    </location>
</feature>
<reference evidence="2 3" key="1">
    <citation type="submission" date="2020-04" db="EMBL/GenBank/DDBJ databases">
        <title>Molecular characterization of pseudomonads from Agaricus bisporus reveal novel blotch 2 pathogens in Western Europe.</title>
        <authorList>
            <person name="Taparia T."/>
            <person name="Krijger M."/>
            <person name="Haynes E."/>
            <person name="Elpinstone J.G."/>
            <person name="Noble R."/>
            <person name="Van Der Wolf J."/>
        </authorList>
    </citation>
    <scope>NUCLEOTIDE SEQUENCE [LARGE SCALE GENOMIC DNA]</scope>
    <source>
        <strain evidence="2 3">IPO3738</strain>
    </source>
</reference>
<sequence>MRNNQTKQQNKFDAFSVAKMITCVAGGLILLGGIGLLIEQYFFESEKDWLNNLSAFAFSLGVAGMVISTFLFVEQAQEKRK</sequence>
<comment type="caution">
    <text evidence="2">The sequence shown here is derived from an EMBL/GenBank/DDBJ whole genome shotgun (WGS) entry which is preliminary data.</text>
</comment>
<organism evidence="2 3">
    <name type="scientific">Pseudomonas gingeri</name>
    <dbReference type="NCBI Taxonomy" id="117681"/>
    <lineage>
        <taxon>Bacteria</taxon>
        <taxon>Pseudomonadati</taxon>
        <taxon>Pseudomonadota</taxon>
        <taxon>Gammaproteobacteria</taxon>
        <taxon>Pseudomonadales</taxon>
        <taxon>Pseudomonadaceae</taxon>
        <taxon>Pseudomonas</taxon>
    </lineage>
</organism>
<keyword evidence="1" id="KW-0812">Transmembrane</keyword>
<name>A0A7Y7Y6J8_9PSED</name>
<keyword evidence="1" id="KW-0472">Membrane</keyword>
<evidence type="ECO:0000313" key="3">
    <source>
        <dbReference type="Proteomes" id="UP000517547"/>
    </source>
</evidence>
<dbReference type="AlphaFoldDB" id="A0A7Y7Y6J8"/>
<dbReference type="RefSeq" id="WP_146049226.1">
    <property type="nucleotide sequence ID" value="NZ_JACAQE010000016.1"/>
</dbReference>
<protein>
    <submittedName>
        <fullName evidence="2">Uncharacterized protein</fullName>
    </submittedName>
</protein>
<evidence type="ECO:0000313" key="2">
    <source>
        <dbReference type="EMBL" id="NWC18737.1"/>
    </source>
</evidence>